<gene>
    <name evidence="4" type="ORF">D7318_16050</name>
    <name evidence="3" type="ORF">D7319_15095</name>
</gene>
<evidence type="ECO:0000313" key="3">
    <source>
        <dbReference type="EMBL" id="RKN08772.1"/>
    </source>
</evidence>
<feature type="compositionally biased region" description="Low complexity" evidence="1">
    <location>
        <begin position="34"/>
        <end position="44"/>
    </location>
</feature>
<feature type="region of interest" description="Disordered" evidence="1">
    <location>
        <begin position="212"/>
        <end position="242"/>
    </location>
</feature>
<dbReference type="GO" id="GO:0030151">
    <property type="term" value="F:molybdenum ion binding"/>
    <property type="evidence" value="ECO:0007669"/>
    <property type="project" value="InterPro"/>
</dbReference>
<dbReference type="AlphaFoldDB" id="A0A3A9W7R6"/>
<evidence type="ECO:0000259" key="2">
    <source>
        <dbReference type="PROSITE" id="PS51340"/>
    </source>
</evidence>
<dbReference type="InterPro" id="IPR005302">
    <property type="entry name" value="MoCF_Sase_C"/>
</dbReference>
<dbReference type="Proteomes" id="UP000275024">
    <property type="component" value="Unassembled WGS sequence"/>
</dbReference>
<organism evidence="3 6">
    <name type="scientific">Streptomyces radicis</name>
    <dbReference type="NCBI Taxonomy" id="1750517"/>
    <lineage>
        <taxon>Bacteria</taxon>
        <taxon>Bacillati</taxon>
        <taxon>Actinomycetota</taxon>
        <taxon>Actinomycetes</taxon>
        <taxon>Kitasatosporales</taxon>
        <taxon>Streptomycetaceae</taxon>
        <taxon>Streptomyces</taxon>
    </lineage>
</organism>
<dbReference type="EMBL" id="RBDY01000010">
    <property type="protein sequence ID" value="RKN21930.1"/>
    <property type="molecule type" value="Genomic_DNA"/>
</dbReference>
<dbReference type="InterPro" id="IPR052353">
    <property type="entry name" value="Benzoxazolinone_Detox_Enz"/>
</dbReference>
<name>A0A3A9W7R6_9ACTN</name>
<sequence length="242" mass="25346">MERMVLSVNLGRASAAAPTDSASGLTGIDKRPAEGPVAVAAPGPKGVGGSGLAGDAVCDLRHHGGDDQAVYVYAREDLDHWGRALGRELPGGVFGENLTTSGIDVNDTRVGERWRVGPDLVIEASSCRVPCRTFADWLGEQGWVKRFTNEARPGGYFRVLQPGTIRAGDPVEVLYRPDHEVSVSFLFRALTTAPELRPRLIAAGEALHEEERARAATWAAQAGSSPSAAAPAAGAAEAAPTA</sequence>
<dbReference type="EMBL" id="RBDX01000010">
    <property type="protein sequence ID" value="RKN08772.1"/>
    <property type="molecule type" value="Genomic_DNA"/>
</dbReference>
<dbReference type="RefSeq" id="WP_120697851.1">
    <property type="nucleotide sequence ID" value="NZ_RBDX01000010.1"/>
</dbReference>
<proteinExistence type="predicted"/>
<dbReference type="Gene3D" id="2.40.33.20">
    <property type="entry name" value="PK beta-barrel domain-like"/>
    <property type="match status" value="1"/>
</dbReference>
<dbReference type="OrthoDB" id="9786134at2"/>
<feature type="region of interest" description="Disordered" evidence="1">
    <location>
        <begin position="16"/>
        <end position="46"/>
    </location>
</feature>
<dbReference type="PROSITE" id="PS51340">
    <property type="entry name" value="MOSC"/>
    <property type="match status" value="1"/>
</dbReference>
<keyword evidence="5" id="KW-1185">Reference proteome</keyword>
<evidence type="ECO:0000313" key="6">
    <source>
        <dbReference type="Proteomes" id="UP000275024"/>
    </source>
</evidence>
<dbReference type="GO" id="GO:0003824">
    <property type="term" value="F:catalytic activity"/>
    <property type="evidence" value="ECO:0007669"/>
    <property type="project" value="InterPro"/>
</dbReference>
<dbReference type="Pfam" id="PF03473">
    <property type="entry name" value="MOSC"/>
    <property type="match status" value="1"/>
</dbReference>
<evidence type="ECO:0000313" key="5">
    <source>
        <dbReference type="Proteomes" id="UP000268652"/>
    </source>
</evidence>
<accession>A0A3A9W7R6</accession>
<dbReference type="SUPFAM" id="SSF50800">
    <property type="entry name" value="PK beta-barrel domain-like"/>
    <property type="match status" value="1"/>
</dbReference>
<feature type="compositionally biased region" description="Low complexity" evidence="1">
    <location>
        <begin position="215"/>
        <end position="242"/>
    </location>
</feature>
<dbReference type="InterPro" id="IPR011037">
    <property type="entry name" value="Pyrv_Knase-like_insert_dom_sf"/>
</dbReference>
<comment type="caution">
    <text evidence="3">The sequence shown here is derived from an EMBL/GenBank/DDBJ whole genome shotgun (WGS) entry which is preliminary data.</text>
</comment>
<dbReference type="GO" id="GO:0030170">
    <property type="term" value="F:pyridoxal phosphate binding"/>
    <property type="evidence" value="ECO:0007669"/>
    <property type="project" value="InterPro"/>
</dbReference>
<evidence type="ECO:0000313" key="4">
    <source>
        <dbReference type="EMBL" id="RKN21930.1"/>
    </source>
</evidence>
<feature type="domain" description="MOSC" evidence="2">
    <location>
        <begin position="31"/>
        <end position="174"/>
    </location>
</feature>
<dbReference type="Proteomes" id="UP000268652">
    <property type="component" value="Unassembled WGS sequence"/>
</dbReference>
<evidence type="ECO:0000256" key="1">
    <source>
        <dbReference type="SAM" id="MobiDB-lite"/>
    </source>
</evidence>
<reference evidence="5 6" key="1">
    <citation type="submission" date="2018-09" db="EMBL/GenBank/DDBJ databases">
        <title>Streptomyces sp. nov. DS1-2, an endophytic actinomycete isolated from roots of Dendrobium scabrilingue.</title>
        <authorList>
            <person name="Kuncharoen N."/>
            <person name="Kudo T."/>
            <person name="Ohkuma M."/>
            <person name="Yuki M."/>
            <person name="Tanasupawat S."/>
        </authorList>
    </citation>
    <scope>NUCLEOTIDE SEQUENCE [LARGE SCALE GENOMIC DNA]</scope>
    <source>
        <strain evidence="3 6">AZ1-7</strain>
        <strain evidence="4 5">DS1-2</strain>
    </source>
</reference>
<dbReference type="PANTHER" id="PTHR30212">
    <property type="entry name" value="PROTEIN YIIM"/>
    <property type="match status" value="1"/>
</dbReference>
<protein>
    <submittedName>
        <fullName evidence="3">MOSC domain-containing protein</fullName>
    </submittedName>
</protein>
<dbReference type="PANTHER" id="PTHR30212:SF2">
    <property type="entry name" value="PROTEIN YIIM"/>
    <property type="match status" value="1"/>
</dbReference>